<dbReference type="AlphaFoldDB" id="A0A6J6DWL1"/>
<keyword evidence="1" id="KW-1133">Transmembrane helix</keyword>
<proteinExistence type="predicted"/>
<organism evidence="3">
    <name type="scientific">freshwater metagenome</name>
    <dbReference type="NCBI Taxonomy" id="449393"/>
    <lineage>
        <taxon>unclassified sequences</taxon>
        <taxon>metagenomes</taxon>
        <taxon>ecological metagenomes</taxon>
    </lineage>
</organism>
<name>A0A6J6DWL1_9ZZZZ</name>
<evidence type="ECO:0000259" key="2">
    <source>
        <dbReference type="Pfam" id="PF04213"/>
    </source>
</evidence>
<reference evidence="3" key="1">
    <citation type="submission" date="2020-05" db="EMBL/GenBank/DDBJ databases">
        <authorList>
            <person name="Chiriac C."/>
            <person name="Salcher M."/>
            <person name="Ghai R."/>
            <person name="Kavagutti S V."/>
        </authorList>
    </citation>
    <scope>NUCLEOTIDE SEQUENCE</scope>
</reference>
<protein>
    <submittedName>
        <fullName evidence="3">Unannotated protein</fullName>
    </submittedName>
</protein>
<evidence type="ECO:0000313" key="3">
    <source>
        <dbReference type="EMBL" id="CAB4568482.1"/>
    </source>
</evidence>
<dbReference type="InterPro" id="IPR007331">
    <property type="entry name" value="Htaa"/>
</dbReference>
<evidence type="ECO:0000256" key="1">
    <source>
        <dbReference type="SAM" id="Phobius"/>
    </source>
</evidence>
<keyword evidence="1" id="KW-0812">Transmembrane</keyword>
<gene>
    <name evidence="3" type="ORF">UFOPK1684_00562</name>
</gene>
<keyword evidence="1" id="KW-0472">Membrane</keyword>
<dbReference type="EMBL" id="CAEZTM010000018">
    <property type="protein sequence ID" value="CAB4568482.1"/>
    <property type="molecule type" value="Genomic_DNA"/>
</dbReference>
<accession>A0A6J6DWL1</accession>
<sequence length="230" mass="24395">MLLVSATPTERVADGWCQVQESEVTWGFKESFRSYISGAIALGQWTTSGDVDYTTPVFIFSGGEGAIAPDRRSGSVAFEGELLFEGHGGILRTSLADPTLTLQGPRQATLVFDVTGDTMDMVSVSTDDVEFVTLEWSAGDENLDITTGEWVVTGAKATLTTSGSNAFGTYPSGEEFDPLDLRLVVASSCFTESAVNPWWVAGGIGGLALVGGGVVWITARARRSPEQGHQ</sequence>
<dbReference type="Pfam" id="PF04213">
    <property type="entry name" value="HtaA"/>
    <property type="match status" value="1"/>
</dbReference>
<feature type="transmembrane region" description="Helical" evidence="1">
    <location>
        <begin position="198"/>
        <end position="219"/>
    </location>
</feature>
<feature type="domain" description="Htaa" evidence="2">
    <location>
        <begin position="23"/>
        <end position="181"/>
    </location>
</feature>